<dbReference type="KEGG" id="tzo:THMIRHAT_13170"/>
<feature type="transmembrane region" description="Helical" evidence="1">
    <location>
        <begin position="12"/>
        <end position="35"/>
    </location>
</feature>
<evidence type="ECO:0008006" key="4">
    <source>
        <dbReference type="Google" id="ProtNLM"/>
    </source>
</evidence>
<sequence length="53" mass="5867">MESIGLDEVGNALLITLGLLVVSISVVTLAMWGVYRFFKTKNDDKHSNEPKSE</sequence>
<name>A0A6F8PN73_9GAMM</name>
<proteinExistence type="predicted"/>
<evidence type="ECO:0000313" key="2">
    <source>
        <dbReference type="EMBL" id="BBP43571.1"/>
    </source>
</evidence>
<dbReference type="Proteomes" id="UP000501466">
    <property type="component" value="Chromosome"/>
</dbReference>
<dbReference type="EMBL" id="AP021888">
    <property type="protein sequence ID" value="BBP43571.1"/>
    <property type="molecule type" value="Genomic_DNA"/>
</dbReference>
<keyword evidence="1" id="KW-1133">Transmembrane helix</keyword>
<reference evidence="3" key="1">
    <citation type="submission" date="2019-11" db="EMBL/GenBank/DDBJ databases">
        <title>Isolation and characterization of two novel species in the genus Thiomicrorhabdus.</title>
        <authorList>
            <person name="Mochizuki J."/>
            <person name="Kojima H."/>
            <person name="Fukui M."/>
        </authorList>
    </citation>
    <scope>NUCLEOTIDE SEQUENCE [LARGE SCALE GENOMIC DNA]</scope>
    <source>
        <strain evidence="3">AkT22</strain>
    </source>
</reference>
<dbReference type="RefSeq" id="WP_173291358.1">
    <property type="nucleotide sequence ID" value="NZ_AP021888.1"/>
</dbReference>
<evidence type="ECO:0000313" key="3">
    <source>
        <dbReference type="Proteomes" id="UP000501466"/>
    </source>
</evidence>
<keyword evidence="1" id="KW-0472">Membrane</keyword>
<keyword evidence="1" id="KW-0812">Transmembrane</keyword>
<accession>A0A6F8PN73</accession>
<protein>
    <recommendedName>
        <fullName evidence="4">DUF3149 domain-containing protein</fullName>
    </recommendedName>
</protein>
<evidence type="ECO:0000256" key="1">
    <source>
        <dbReference type="SAM" id="Phobius"/>
    </source>
</evidence>
<organism evidence="2 3">
    <name type="scientific">Thiosulfativibrio zosterae</name>
    <dbReference type="NCBI Taxonomy" id="2675053"/>
    <lineage>
        <taxon>Bacteria</taxon>
        <taxon>Pseudomonadati</taxon>
        <taxon>Pseudomonadota</taxon>
        <taxon>Gammaproteobacteria</taxon>
        <taxon>Thiotrichales</taxon>
        <taxon>Piscirickettsiaceae</taxon>
        <taxon>Thiosulfativibrio</taxon>
    </lineage>
</organism>
<dbReference type="AlphaFoldDB" id="A0A6F8PN73"/>
<keyword evidence="3" id="KW-1185">Reference proteome</keyword>
<gene>
    <name evidence="2" type="ORF">THMIRHAT_13170</name>
</gene>